<evidence type="ECO:0000256" key="2">
    <source>
        <dbReference type="ARBA" id="ARBA00022448"/>
    </source>
</evidence>
<sequence>MHVEEKTDTVHLDSVHAEDAPIDDYRVGWHTFLAILSLAIANCCATLSNTTNTTIRFQVQSVGGAQNASWIANGNFLLTLACGPIFGSLSDRLGKKWFIVVGGAIGVIGSFVSSSADHVGVIIAGNILTGIANAGCITSVAANQEIMPNKLRPYAFGFAQTVNSIAAIAGTFTAAAFVKYASWRWSYRLNGIVYAISALAVLATYFPPPTAIRRTGELGKILMSVDYVGILLLTGSFASLLIGLTWGGSTYAWSSGVIIGTLVAGCVGLVICGLFEWLVKKENALFDHRLFETANFSILALVCLIDGMLLLGVNVLFAQEIADLFTQDSVKIASVLAPFLVTSTIGCLPAGYIMGKTKSFKILLIVALTICALFTGLMALVNQDRKPMAEGFSAVFGIGTAVTTVIPIVALGLSVPSFLLGTAGTLSISARALGGITGVTIFTAIYDNKIAVNLPKEVGAVVMANGGNAELIKGVIGALMSPAPPPVALQQVPGLSPKLIGPILAANTVASAESWKFVWVAIACITFAGAILTCFVSSVKGRMTEHVESALEKSATRDSQFTSKR</sequence>
<feature type="transmembrane region" description="Helical" evidence="6">
    <location>
        <begin position="97"/>
        <end position="116"/>
    </location>
</feature>
<name>A0A9P4MKN1_9PEZI</name>
<dbReference type="Gene3D" id="1.20.1250.20">
    <property type="entry name" value="MFS general substrate transporter like domains"/>
    <property type="match status" value="2"/>
</dbReference>
<feature type="transmembrane region" description="Helical" evidence="6">
    <location>
        <begin position="154"/>
        <end position="177"/>
    </location>
</feature>
<dbReference type="OrthoDB" id="4161376at2759"/>
<evidence type="ECO:0000256" key="4">
    <source>
        <dbReference type="ARBA" id="ARBA00022989"/>
    </source>
</evidence>
<keyword evidence="3 6" id="KW-0812">Transmembrane</keyword>
<feature type="transmembrane region" description="Helical" evidence="6">
    <location>
        <begin position="332"/>
        <end position="355"/>
    </location>
</feature>
<dbReference type="GO" id="GO:0022857">
    <property type="term" value="F:transmembrane transporter activity"/>
    <property type="evidence" value="ECO:0007669"/>
    <property type="project" value="InterPro"/>
</dbReference>
<keyword evidence="4 6" id="KW-1133">Transmembrane helix</keyword>
<feature type="transmembrane region" description="Helical" evidence="6">
    <location>
        <begin position="362"/>
        <end position="381"/>
    </location>
</feature>
<dbReference type="Pfam" id="PF06609">
    <property type="entry name" value="TRI12"/>
    <property type="match status" value="1"/>
</dbReference>
<dbReference type="SUPFAM" id="SSF103473">
    <property type="entry name" value="MFS general substrate transporter"/>
    <property type="match status" value="1"/>
</dbReference>
<dbReference type="PANTHER" id="PTHR23501:SF195">
    <property type="entry name" value="PEP5"/>
    <property type="match status" value="1"/>
</dbReference>
<feature type="domain" description="Major facilitator superfamily (MFS) profile" evidence="7">
    <location>
        <begin position="23"/>
        <end position="485"/>
    </location>
</feature>
<dbReference type="PANTHER" id="PTHR23501">
    <property type="entry name" value="MAJOR FACILITATOR SUPERFAMILY"/>
    <property type="match status" value="1"/>
</dbReference>
<evidence type="ECO:0000256" key="6">
    <source>
        <dbReference type="SAM" id="Phobius"/>
    </source>
</evidence>
<keyword evidence="2" id="KW-0813">Transport</keyword>
<dbReference type="InterPro" id="IPR010573">
    <property type="entry name" value="MFS_Str1/Tri12-like"/>
</dbReference>
<dbReference type="AlphaFoldDB" id="A0A9P4MKN1"/>
<dbReference type="Proteomes" id="UP000799439">
    <property type="component" value="Unassembled WGS sequence"/>
</dbReference>
<dbReference type="InterPro" id="IPR020846">
    <property type="entry name" value="MFS_dom"/>
</dbReference>
<dbReference type="InterPro" id="IPR036259">
    <property type="entry name" value="MFS_trans_sf"/>
</dbReference>
<keyword evidence="5 6" id="KW-0472">Membrane</keyword>
<evidence type="ECO:0000256" key="5">
    <source>
        <dbReference type="ARBA" id="ARBA00023136"/>
    </source>
</evidence>
<dbReference type="EMBL" id="ML996088">
    <property type="protein sequence ID" value="KAF2150956.1"/>
    <property type="molecule type" value="Genomic_DNA"/>
</dbReference>
<accession>A0A9P4MKN1</accession>
<evidence type="ECO:0000256" key="1">
    <source>
        <dbReference type="ARBA" id="ARBA00004141"/>
    </source>
</evidence>
<feature type="transmembrane region" description="Helical" evidence="6">
    <location>
        <begin position="27"/>
        <end position="47"/>
    </location>
</feature>
<proteinExistence type="predicted"/>
<comment type="subcellular location">
    <subcellularLocation>
        <location evidence="1">Membrane</location>
        <topology evidence="1">Multi-pass membrane protein</topology>
    </subcellularLocation>
</comment>
<feature type="transmembrane region" description="Helical" evidence="6">
    <location>
        <begin position="517"/>
        <end position="536"/>
    </location>
</feature>
<feature type="transmembrane region" description="Helical" evidence="6">
    <location>
        <begin position="428"/>
        <end position="446"/>
    </location>
</feature>
<feature type="transmembrane region" description="Helical" evidence="6">
    <location>
        <begin position="296"/>
        <end position="317"/>
    </location>
</feature>
<evidence type="ECO:0000313" key="8">
    <source>
        <dbReference type="EMBL" id="KAF2150956.1"/>
    </source>
</evidence>
<gene>
    <name evidence="8" type="ORF">K461DRAFT_328440</name>
</gene>
<feature type="transmembrane region" description="Helical" evidence="6">
    <location>
        <begin position="227"/>
        <end position="246"/>
    </location>
</feature>
<reference evidence="8" key="1">
    <citation type="journal article" date="2020" name="Stud. Mycol.">
        <title>101 Dothideomycetes genomes: a test case for predicting lifestyles and emergence of pathogens.</title>
        <authorList>
            <person name="Haridas S."/>
            <person name="Albert R."/>
            <person name="Binder M."/>
            <person name="Bloem J."/>
            <person name="Labutti K."/>
            <person name="Salamov A."/>
            <person name="Andreopoulos B."/>
            <person name="Baker S."/>
            <person name="Barry K."/>
            <person name="Bills G."/>
            <person name="Bluhm B."/>
            <person name="Cannon C."/>
            <person name="Castanera R."/>
            <person name="Culley D."/>
            <person name="Daum C."/>
            <person name="Ezra D."/>
            <person name="Gonzalez J."/>
            <person name="Henrissat B."/>
            <person name="Kuo A."/>
            <person name="Liang C."/>
            <person name="Lipzen A."/>
            <person name="Lutzoni F."/>
            <person name="Magnuson J."/>
            <person name="Mondo S."/>
            <person name="Nolan M."/>
            <person name="Ohm R."/>
            <person name="Pangilinan J."/>
            <person name="Park H.-J."/>
            <person name="Ramirez L."/>
            <person name="Alfaro M."/>
            <person name="Sun H."/>
            <person name="Tritt A."/>
            <person name="Yoshinaga Y."/>
            <person name="Zwiers L.-H."/>
            <person name="Turgeon B."/>
            <person name="Goodwin S."/>
            <person name="Spatafora J."/>
            <person name="Crous P."/>
            <person name="Grigoriev I."/>
        </authorList>
    </citation>
    <scope>NUCLEOTIDE SEQUENCE</scope>
    <source>
        <strain evidence="8">CBS 260.36</strain>
    </source>
</reference>
<dbReference type="PROSITE" id="PS50850">
    <property type="entry name" value="MFS"/>
    <property type="match status" value="1"/>
</dbReference>
<feature type="transmembrane region" description="Helical" evidence="6">
    <location>
        <begin position="122"/>
        <end position="142"/>
    </location>
</feature>
<protein>
    <submittedName>
        <fullName evidence="8">MFS general substrate transporter</fullName>
    </submittedName>
</protein>
<keyword evidence="9" id="KW-1185">Reference proteome</keyword>
<feature type="transmembrane region" description="Helical" evidence="6">
    <location>
        <begin position="189"/>
        <end position="206"/>
    </location>
</feature>
<evidence type="ECO:0000259" key="7">
    <source>
        <dbReference type="PROSITE" id="PS50850"/>
    </source>
</evidence>
<evidence type="ECO:0000256" key="3">
    <source>
        <dbReference type="ARBA" id="ARBA00022692"/>
    </source>
</evidence>
<organism evidence="8 9">
    <name type="scientific">Myriangium duriaei CBS 260.36</name>
    <dbReference type="NCBI Taxonomy" id="1168546"/>
    <lineage>
        <taxon>Eukaryota</taxon>
        <taxon>Fungi</taxon>
        <taxon>Dikarya</taxon>
        <taxon>Ascomycota</taxon>
        <taxon>Pezizomycotina</taxon>
        <taxon>Dothideomycetes</taxon>
        <taxon>Dothideomycetidae</taxon>
        <taxon>Myriangiales</taxon>
        <taxon>Myriangiaceae</taxon>
        <taxon>Myriangium</taxon>
    </lineage>
</organism>
<dbReference type="GO" id="GO:0005886">
    <property type="term" value="C:plasma membrane"/>
    <property type="evidence" value="ECO:0007669"/>
    <property type="project" value="TreeGrafter"/>
</dbReference>
<evidence type="ECO:0000313" key="9">
    <source>
        <dbReference type="Proteomes" id="UP000799439"/>
    </source>
</evidence>
<feature type="transmembrane region" description="Helical" evidence="6">
    <location>
        <begin position="252"/>
        <end position="275"/>
    </location>
</feature>
<feature type="transmembrane region" description="Helical" evidence="6">
    <location>
        <begin position="393"/>
        <end position="416"/>
    </location>
</feature>
<comment type="caution">
    <text evidence="8">The sequence shown here is derived from an EMBL/GenBank/DDBJ whole genome shotgun (WGS) entry which is preliminary data.</text>
</comment>